<keyword evidence="8" id="KW-0732">Signal</keyword>
<dbReference type="InterPro" id="IPR009056">
    <property type="entry name" value="Cyt_c-like_dom"/>
</dbReference>
<keyword evidence="1" id="KW-0813">Transport</keyword>
<feature type="domain" description="Cytochrome c" evidence="9">
    <location>
        <begin position="136"/>
        <end position="222"/>
    </location>
</feature>
<evidence type="ECO:0000313" key="11">
    <source>
        <dbReference type="Proteomes" id="UP001500191"/>
    </source>
</evidence>
<dbReference type="Proteomes" id="UP001500191">
    <property type="component" value="Unassembled WGS sequence"/>
</dbReference>
<evidence type="ECO:0000313" key="10">
    <source>
        <dbReference type="EMBL" id="GAA0518713.1"/>
    </source>
</evidence>
<feature type="chain" id="PRO_5046962495" evidence="8">
    <location>
        <begin position="23"/>
        <end position="222"/>
    </location>
</feature>
<feature type="compositionally biased region" description="Low complexity" evidence="7">
    <location>
        <begin position="51"/>
        <end position="70"/>
    </location>
</feature>
<keyword evidence="4" id="KW-0249">Electron transport</keyword>
<dbReference type="InterPro" id="IPR051811">
    <property type="entry name" value="Cytochrome_c550/c551-like"/>
</dbReference>
<evidence type="ECO:0000256" key="8">
    <source>
        <dbReference type="SAM" id="SignalP"/>
    </source>
</evidence>
<keyword evidence="2 6" id="KW-0349">Heme</keyword>
<reference evidence="10 11" key="1">
    <citation type="journal article" date="2019" name="Int. J. Syst. Evol. Microbiol.">
        <title>The Global Catalogue of Microorganisms (GCM) 10K type strain sequencing project: providing services to taxonomists for standard genome sequencing and annotation.</title>
        <authorList>
            <consortium name="The Broad Institute Genomics Platform"/>
            <consortium name="The Broad Institute Genome Sequencing Center for Infectious Disease"/>
            <person name="Wu L."/>
            <person name="Ma J."/>
        </authorList>
    </citation>
    <scope>NUCLEOTIDE SEQUENCE [LARGE SCALE GENOMIC DNA]</scope>
    <source>
        <strain evidence="10 11">JCM 14368</strain>
    </source>
</reference>
<proteinExistence type="predicted"/>
<dbReference type="InterPro" id="IPR036909">
    <property type="entry name" value="Cyt_c-like_dom_sf"/>
</dbReference>
<feature type="compositionally biased region" description="Polar residues" evidence="7">
    <location>
        <begin position="93"/>
        <end position="106"/>
    </location>
</feature>
<keyword evidence="5 6" id="KW-0408">Iron</keyword>
<evidence type="ECO:0000256" key="4">
    <source>
        <dbReference type="ARBA" id="ARBA00022982"/>
    </source>
</evidence>
<dbReference type="EMBL" id="BAAADB010000029">
    <property type="protein sequence ID" value="GAA0518713.1"/>
    <property type="molecule type" value="Genomic_DNA"/>
</dbReference>
<dbReference type="PANTHER" id="PTHR37823">
    <property type="entry name" value="CYTOCHROME C-553-LIKE"/>
    <property type="match status" value="1"/>
</dbReference>
<feature type="compositionally biased region" description="Basic and acidic residues" evidence="7">
    <location>
        <begin position="30"/>
        <end position="44"/>
    </location>
</feature>
<accession>A0ABN1CHC0</accession>
<keyword evidence="11" id="KW-1185">Reference proteome</keyword>
<evidence type="ECO:0000256" key="2">
    <source>
        <dbReference type="ARBA" id="ARBA00022617"/>
    </source>
</evidence>
<name>A0ABN1CHC0_9DEIO</name>
<gene>
    <name evidence="10" type="ORF">GCM10008937_27840</name>
</gene>
<evidence type="ECO:0000256" key="7">
    <source>
        <dbReference type="SAM" id="MobiDB-lite"/>
    </source>
</evidence>
<dbReference type="PANTHER" id="PTHR37823:SF1">
    <property type="entry name" value="CYTOCHROME C-553-LIKE"/>
    <property type="match status" value="1"/>
</dbReference>
<evidence type="ECO:0000256" key="1">
    <source>
        <dbReference type="ARBA" id="ARBA00022448"/>
    </source>
</evidence>
<evidence type="ECO:0000256" key="3">
    <source>
        <dbReference type="ARBA" id="ARBA00022723"/>
    </source>
</evidence>
<keyword evidence="3 6" id="KW-0479">Metal-binding</keyword>
<evidence type="ECO:0000256" key="5">
    <source>
        <dbReference type="ARBA" id="ARBA00023004"/>
    </source>
</evidence>
<dbReference type="RefSeq" id="WP_343760022.1">
    <property type="nucleotide sequence ID" value="NZ_BAAADB010000029.1"/>
</dbReference>
<evidence type="ECO:0000259" key="9">
    <source>
        <dbReference type="PROSITE" id="PS51007"/>
    </source>
</evidence>
<dbReference type="Pfam" id="PF13442">
    <property type="entry name" value="Cytochrome_CBB3"/>
    <property type="match status" value="1"/>
</dbReference>
<feature type="compositionally biased region" description="Low complexity" evidence="7">
    <location>
        <begin position="126"/>
        <end position="135"/>
    </location>
</feature>
<organism evidence="10 11">
    <name type="scientific">Deinococcus depolymerans</name>
    <dbReference type="NCBI Taxonomy" id="392408"/>
    <lineage>
        <taxon>Bacteria</taxon>
        <taxon>Thermotogati</taxon>
        <taxon>Deinococcota</taxon>
        <taxon>Deinococci</taxon>
        <taxon>Deinococcales</taxon>
        <taxon>Deinococcaceae</taxon>
        <taxon>Deinococcus</taxon>
    </lineage>
</organism>
<protein>
    <submittedName>
        <fullName evidence="10">C-type cytochrome</fullName>
    </submittedName>
</protein>
<evidence type="ECO:0000256" key="6">
    <source>
        <dbReference type="PROSITE-ProRule" id="PRU00433"/>
    </source>
</evidence>
<sequence>MKNTFAVSMTLLLALTLGGSFAAYNIATKPHHEESKSEGGEKEGATPLSESAPSANSAATGAAGSAEAQGDVTAPNEGGTQGGENGAVAASGELTTPETPAASTEGTRTDPAPEASAAGETGKSPAATAAAAETQGDATAGEKTYASSGCAGCHGANGQGQVGPTLVGADGPKNWTLAQFTTALREGKTPERELGAVMPRFNETQLTDSDIANLQAYIKTLN</sequence>
<dbReference type="SUPFAM" id="SSF46626">
    <property type="entry name" value="Cytochrome c"/>
    <property type="match status" value="1"/>
</dbReference>
<dbReference type="Gene3D" id="1.10.760.10">
    <property type="entry name" value="Cytochrome c-like domain"/>
    <property type="match status" value="1"/>
</dbReference>
<dbReference type="PROSITE" id="PS51007">
    <property type="entry name" value="CYTC"/>
    <property type="match status" value="1"/>
</dbReference>
<comment type="caution">
    <text evidence="10">The sequence shown here is derived from an EMBL/GenBank/DDBJ whole genome shotgun (WGS) entry which is preliminary data.</text>
</comment>
<feature type="signal peptide" evidence="8">
    <location>
        <begin position="1"/>
        <end position="22"/>
    </location>
</feature>
<feature type="region of interest" description="Disordered" evidence="7">
    <location>
        <begin position="30"/>
        <end position="135"/>
    </location>
</feature>